<dbReference type="EMBL" id="CP021920">
    <property type="protein sequence ID" value="ASB90783.1"/>
    <property type="molecule type" value="Genomic_DNA"/>
</dbReference>
<dbReference type="Pfam" id="PF01418">
    <property type="entry name" value="HTH_6"/>
    <property type="match status" value="1"/>
</dbReference>
<protein>
    <submittedName>
        <fullName evidence="6">HTH-type transcriptional regulator GlvR</fullName>
    </submittedName>
</protein>
<evidence type="ECO:0000313" key="7">
    <source>
        <dbReference type="Proteomes" id="UP000196877"/>
    </source>
</evidence>
<dbReference type="PROSITE" id="PS51071">
    <property type="entry name" value="HTH_RPIR"/>
    <property type="match status" value="1"/>
</dbReference>
<dbReference type="SUPFAM" id="SSF53697">
    <property type="entry name" value="SIS domain"/>
    <property type="match status" value="1"/>
</dbReference>
<evidence type="ECO:0000259" key="4">
    <source>
        <dbReference type="PROSITE" id="PS51071"/>
    </source>
</evidence>
<evidence type="ECO:0000256" key="1">
    <source>
        <dbReference type="ARBA" id="ARBA00023015"/>
    </source>
</evidence>
<dbReference type="InterPro" id="IPR046348">
    <property type="entry name" value="SIS_dom_sf"/>
</dbReference>
<dbReference type="RefSeq" id="WP_088273049.1">
    <property type="nucleotide sequence ID" value="NZ_CP021920.1"/>
</dbReference>
<keyword evidence="2" id="KW-0238">DNA-binding</keyword>
<dbReference type="PANTHER" id="PTHR30514:SF21">
    <property type="entry name" value="RPIR-FAMILY TRANSCRIPTIONAL REGULATOR"/>
    <property type="match status" value="1"/>
</dbReference>
<dbReference type="PROSITE" id="PS51464">
    <property type="entry name" value="SIS"/>
    <property type="match status" value="1"/>
</dbReference>
<feature type="domain" description="SIS" evidence="5">
    <location>
        <begin position="117"/>
        <end position="259"/>
    </location>
</feature>
<dbReference type="InterPro" id="IPR035472">
    <property type="entry name" value="RpiR-like_SIS"/>
</dbReference>
<gene>
    <name evidence="6" type="ORF">S101395_04281</name>
</gene>
<dbReference type="Proteomes" id="UP000196877">
    <property type="component" value="Chromosome"/>
</dbReference>
<keyword evidence="7" id="KW-1185">Reference proteome</keyword>
<dbReference type="Gene3D" id="3.40.50.10490">
    <property type="entry name" value="Glucose-6-phosphate isomerase like protein, domain 1"/>
    <property type="match status" value="1"/>
</dbReference>
<keyword evidence="3" id="KW-0804">Transcription</keyword>
<evidence type="ECO:0000256" key="3">
    <source>
        <dbReference type="ARBA" id="ARBA00023163"/>
    </source>
</evidence>
<evidence type="ECO:0000313" key="6">
    <source>
        <dbReference type="EMBL" id="ASB90783.1"/>
    </source>
</evidence>
<evidence type="ECO:0000256" key="2">
    <source>
        <dbReference type="ARBA" id="ARBA00023125"/>
    </source>
</evidence>
<dbReference type="SUPFAM" id="SSF46689">
    <property type="entry name" value="Homeodomain-like"/>
    <property type="match status" value="1"/>
</dbReference>
<name>A0ABN5AMP0_9BACI</name>
<sequence length="262" mass="29589">MKDSLFQMTSDTYQTLSDSERHLLEYIYQHLDLISTQSIVKLSENANVSTATIVRLMKKLGYDGYTSFKYALKESHQLGHTPLMDDIDSQIKQAILKNEREVLDTIKMLDIGLIEDAIQKINNAAKIYIFARGLSEMIGTEMTIKLQLLGKNCEMHSDPNIIRGKSKTLTKQDLGLFISLNGETEELVEAATNFKLQAISSITLTTRIDSRLAKLSEIVLVGFKGEQSFFPDYEVRSRLPLQVLSLIMLDSYVIRTSHETSG</sequence>
<dbReference type="InterPro" id="IPR036388">
    <property type="entry name" value="WH-like_DNA-bd_sf"/>
</dbReference>
<reference evidence="6 7" key="1">
    <citation type="submission" date="2017-06" db="EMBL/GenBank/DDBJ databases">
        <title>Genome sequence of Bacillus sonorensis strain SRCM101395.</title>
        <authorList>
            <person name="Cho S.H."/>
        </authorList>
    </citation>
    <scope>NUCLEOTIDE SEQUENCE [LARGE SCALE GENOMIC DNA]</scope>
    <source>
        <strain evidence="6 7">SRCM101395</strain>
    </source>
</reference>
<evidence type="ECO:0000259" key="5">
    <source>
        <dbReference type="PROSITE" id="PS51464"/>
    </source>
</evidence>
<proteinExistence type="predicted"/>
<dbReference type="InterPro" id="IPR009057">
    <property type="entry name" value="Homeodomain-like_sf"/>
</dbReference>
<dbReference type="CDD" id="cd05013">
    <property type="entry name" value="SIS_RpiR"/>
    <property type="match status" value="1"/>
</dbReference>
<keyword evidence="1" id="KW-0805">Transcription regulation</keyword>
<dbReference type="InterPro" id="IPR000281">
    <property type="entry name" value="HTH_RpiR"/>
</dbReference>
<accession>A0ABN5AMP0</accession>
<dbReference type="Gene3D" id="1.10.10.10">
    <property type="entry name" value="Winged helix-like DNA-binding domain superfamily/Winged helix DNA-binding domain"/>
    <property type="match status" value="1"/>
</dbReference>
<feature type="domain" description="HTH rpiR-type" evidence="4">
    <location>
        <begin position="3"/>
        <end position="79"/>
    </location>
</feature>
<organism evidence="6 7">
    <name type="scientific">Bacillus sonorensis</name>
    <dbReference type="NCBI Taxonomy" id="119858"/>
    <lineage>
        <taxon>Bacteria</taxon>
        <taxon>Bacillati</taxon>
        <taxon>Bacillota</taxon>
        <taxon>Bacilli</taxon>
        <taxon>Bacillales</taxon>
        <taxon>Bacillaceae</taxon>
        <taxon>Bacillus</taxon>
    </lineage>
</organism>
<dbReference type="InterPro" id="IPR047640">
    <property type="entry name" value="RpiR-like"/>
</dbReference>
<dbReference type="Pfam" id="PF01380">
    <property type="entry name" value="SIS"/>
    <property type="match status" value="1"/>
</dbReference>
<dbReference type="InterPro" id="IPR001347">
    <property type="entry name" value="SIS_dom"/>
</dbReference>
<dbReference type="PANTHER" id="PTHR30514">
    <property type="entry name" value="GLUCOKINASE"/>
    <property type="match status" value="1"/>
</dbReference>